<protein>
    <recommendedName>
        <fullName evidence="6">SURF1-like protein</fullName>
    </recommendedName>
</protein>
<comment type="subcellular location">
    <subcellularLocation>
        <location evidence="1">Membrane</location>
    </subcellularLocation>
    <subcellularLocation>
        <location evidence="6">Mitochondrion inner membrane</location>
        <topology evidence="6">Multi-pass membrane protein</topology>
    </subcellularLocation>
</comment>
<dbReference type="InterPro" id="IPR002994">
    <property type="entry name" value="Surf1/Shy1"/>
</dbReference>
<dbReference type="InParanoid" id="A0A6J0TUF1"/>
<dbReference type="CTD" id="6834"/>
<evidence type="ECO:0000313" key="8">
    <source>
        <dbReference type="RefSeq" id="XP_020650630.2"/>
    </source>
</evidence>
<organism evidence="7 8">
    <name type="scientific">Pogona vitticeps</name>
    <name type="common">central bearded dragon</name>
    <dbReference type="NCBI Taxonomy" id="103695"/>
    <lineage>
        <taxon>Eukaryota</taxon>
        <taxon>Metazoa</taxon>
        <taxon>Chordata</taxon>
        <taxon>Craniata</taxon>
        <taxon>Vertebrata</taxon>
        <taxon>Euteleostomi</taxon>
        <taxon>Lepidosauria</taxon>
        <taxon>Squamata</taxon>
        <taxon>Bifurcata</taxon>
        <taxon>Unidentata</taxon>
        <taxon>Episquamata</taxon>
        <taxon>Toxicofera</taxon>
        <taxon>Iguania</taxon>
        <taxon>Acrodonta</taxon>
        <taxon>Agamidae</taxon>
        <taxon>Amphibolurinae</taxon>
        <taxon>Pogona</taxon>
    </lineage>
</organism>
<keyword evidence="6" id="KW-0999">Mitochondrion inner membrane</keyword>
<keyword evidence="3" id="KW-0812">Transmembrane</keyword>
<evidence type="ECO:0000256" key="3">
    <source>
        <dbReference type="ARBA" id="ARBA00022692"/>
    </source>
</evidence>
<dbReference type="GO" id="GO:0033617">
    <property type="term" value="P:mitochondrial respiratory chain complex IV assembly"/>
    <property type="evidence" value="ECO:0007669"/>
    <property type="project" value="TreeGrafter"/>
</dbReference>
<dbReference type="Pfam" id="PF02104">
    <property type="entry name" value="SURF1"/>
    <property type="match status" value="1"/>
</dbReference>
<keyword evidence="7" id="KW-1185">Reference proteome</keyword>
<comment type="function">
    <text evidence="6">Probably involved in the biogenesis of the COX complex.</text>
</comment>
<name>A0A6J0TUF1_9SAUR</name>
<evidence type="ECO:0000256" key="5">
    <source>
        <dbReference type="ARBA" id="ARBA00023136"/>
    </source>
</evidence>
<comment type="similarity">
    <text evidence="2 6">Belongs to the SURF1 family.</text>
</comment>
<dbReference type="InterPro" id="IPR045214">
    <property type="entry name" value="Surf1/Surf4"/>
</dbReference>
<keyword evidence="4" id="KW-1133">Transmembrane helix</keyword>
<dbReference type="CDD" id="cd06662">
    <property type="entry name" value="SURF1"/>
    <property type="match status" value="1"/>
</dbReference>
<evidence type="ECO:0000256" key="2">
    <source>
        <dbReference type="ARBA" id="ARBA00007165"/>
    </source>
</evidence>
<dbReference type="FunCoup" id="A0A6J0TUF1">
    <property type="interactions" value="220"/>
</dbReference>
<evidence type="ECO:0000256" key="1">
    <source>
        <dbReference type="ARBA" id="ARBA00004370"/>
    </source>
</evidence>
<evidence type="ECO:0000256" key="4">
    <source>
        <dbReference type="ARBA" id="ARBA00022989"/>
    </source>
</evidence>
<accession>A0A6J0TUF1</accession>
<reference evidence="8" key="1">
    <citation type="submission" date="2025-08" db="UniProtKB">
        <authorList>
            <consortium name="RefSeq"/>
        </authorList>
    </citation>
    <scope>IDENTIFICATION</scope>
</reference>
<gene>
    <name evidence="8" type="primary">SURF1</name>
</gene>
<keyword evidence="6" id="KW-0496">Mitochondrion</keyword>
<dbReference type="OrthoDB" id="10040024at2759"/>
<dbReference type="KEGG" id="pvt:110079705"/>
<dbReference type="PROSITE" id="PS50895">
    <property type="entry name" value="SURF1"/>
    <property type="match status" value="1"/>
</dbReference>
<dbReference type="GO" id="GO:0005743">
    <property type="term" value="C:mitochondrial inner membrane"/>
    <property type="evidence" value="ECO:0007669"/>
    <property type="project" value="UniProtKB-SubCell"/>
</dbReference>
<proteinExistence type="inferred from homology"/>
<evidence type="ECO:0000313" key="7">
    <source>
        <dbReference type="Proteomes" id="UP001652642"/>
    </source>
</evidence>
<dbReference type="PANTHER" id="PTHR23427:SF2">
    <property type="entry name" value="SURFEIT LOCUS PROTEIN 1"/>
    <property type="match status" value="1"/>
</dbReference>
<dbReference type="GeneID" id="110079705"/>
<dbReference type="AlphaFoldDB" id="A0A6J0TUF1"/>
<dbReference type="RefSeq" id="XP_020650630.2">
    <property type="nucleotide sequence ID" value="XM_020794971.2"/>
</dbReference>
<keyword evidence="5" id="KW-0472">Membrane</keyword>
<sequence>MAAACLRGFLRGCGNGGPLPYYVNGRTFFLGHRSRARSDLVGEKGPTQTPVRLRFAKRSKPSALGKWVTLIIPVTTFCLGTWQVQRRKWKMEIIANLKARTSAEPVPLPIDPLELEEMEYMPVHVRGYFDHTKELHLLPRTLVTPEDGRPQAGMGMGPVQSGAHIITPFYCTDLGITILVNRGFVASAKINPETRPKGQIQGEVELTGLVRLSEPRRSFVAENDVERNQWFYRDVEAMARVTGAEPIFIDANAKSTVPGGPIGGQTRVIVRNEHLGYILTWYSLSAITFIMWCQKYLLNVRR</sequence>
<evidence type="ECO:0000256" key="6">
    <source>
        <dbReference type="RuleBase" id="RU363076"/>
    </source>
</evidence>
<dbReference type="PANTHER" id="PTHR23427">
    <property type="entry name" value="SURFEIT LOCUS PROTEIN"/>
    <property type="match status" value="1"/>
</dbReference>
<dbReference type="Proteomes" id="UP001652642">
    <property type="component" value="Chromosome Z"/>
</dbReference>